<dbReference type="SMART" id="SM00131">
    <property type="entry name" value="KU"/>
    <property type="match status" value="1"/>
</dbReference>
<dbReference type="InterPro" id="IPR050098">
    <property type="entry name" value="TFPI/VKTCI-like"/>
</dbReference>
<reference evidence="6 7" key="1">
    <citation type="submission" date="2023-08" db="EMBL/GenBank/DDBJ databases">
        <title>A Necator americanus chromosomal reference genome.</title>
        <authorList>
            <person name="Ilik V."/>
            <person name="Petrzelkova K.J."/>
            <person name="Pardy F."/>
            <person name="Fuh T."/>
            <person name="Niatou-Singa F.S."/>
            <person name="Gouil Q."/>
            <person name="Baker L."/>
            <person name="Ritchie M.E."/>
            <person name="Jex A.R."/>
            <person name="Gazzola D."/>
            <person name="Li H."/>
            <person name="Toshio Fujiwara R."/>
            <person name="Zhan B."/>
            <person name="Aroian R.V."/>
            <person name="Pafco B."/>
            <person name="Schwarz E.M."/>
        </authorList>
    </citation>
    <scope>NUCLEOTIDE SEQUENCE [LARGE SCALE GENOMIC DNA]</scope>
    <source>
        <strain evidence="6 7">Aroian</strain>
        <tissue evidence="6">Whole animal</tissue>
    </source>
</reference>
<evidence type="ECO:0000259" key="5">
    <source>
        <dbReference type="PROSITE" id="PS50279"/>
    </source>
</evidence>
<dbReference type="Gene3D" id="4.10.410.10">
    <property type="entry name" value="Pancreatic trypsin inhibitor Kunitz domain"/>
    <property type="match status" value="1"/>
</dbReference>
<dbReference type="SUPFAM" id="SSF57362">
    <property type="entry name" value="BPTI-like"/>
    <property type="match status" value="1"/>
</dbReference>
<dbReference type="EMBL" id="JAVFWL010000004">
    <property type="protein sequence ID" value="KAK6748498.1"/>
    <property type="molecule type" value="Genomic_DNA"/>
</dbReference>
<keyword evidence="1" id="KW-0646">Protease inhibitor</keyword>
<keyword evidence="3" id="KW-1015">Disulfide bond</keyword>
<feature type="domain" description="BPTI/Kunitz inhibitor" evidence="5">
    <location>
        <begin position="24"/>
        <end position="74"/>
    </location>
</feature>
<dbReference type="InterPro" id="IPR002223">
    <property type="entry name" value="Kunitz_BPTI"/>
</dbReference>
<organism evidence="6 7">
    <name type="scientific">Necator americanus</name>
    <name type="common">Human hookworm</name>
    <dbReference type="NCBI Taxonomy" id="51031"/>
    <lineage>
        <taxon>Eukaryota</taxon>
        <taxon>Metazoa</taxon>
        <taxon>Ecdysozoa</taxon>
        <taxon>Nematoda</taxon>
        <taxon>Chromadorea</taxon>
        <taxon>Rhabditida</taxon>
        <taxon>Rhabditina</taxon>
        <taxon>Rhabditomorpha</taxon>
        <taxon>Strongyloidea</taxon>
        <taxon>Ancylostomatidae</taxon>
        <taxon>Bunostominae</taxon>
        <taxon>Necator</taxon>
    </lineage>
</organism>
<accession>A0ABR1DDB8</accession>
<evidence type="ECO:0000313" key="7">
    <source>
        <dbReference type="Proteomes" id="UP001303046"/>
    </source>
</evidence>
<evidence type="ECO:0000256" key="2">
    <source>
        <dbReference type="ARBA" id="ARBA00022900"/>
    </source>
</evidence>
<evidence type="ECO:0000256" key="4">
    <source>
        <dbReference type="SAM" id="SignalP"/>
    </source>
</evidence>
<name>A0ABR1DDB8_NECAM</name>
<dbReference type="PROSITE" id="PS50279">
    <property type="entry name" value="BPTI_KUNITZ_2"/>
    <property type="match status" value="1"/>
</dbReference>
<protein>
    <recommendedName>
        <fullName evidence="5">BPTI/Kunitz inhibitor domain-containing protein</fullName>
    </recommendedName>
</protein>
<keyword evidence="2" id="KW-0722">Serine protease inhibitor</keyword>
<dbReference type="InterPro" id="IPR020901">
    <property type="entry name" value="Prtase_inh_Kunz-CS"/>
</dbReference>
<dbReference type="PROSITE" id="PS00280">
    <property type="entry name" value="BPTI_KUNITZ_1"/>
    <property type="match status" value="1"/>
</dbReference>
<dbReference type="PANTHER" id="PTHR10083">
    <property type="entry name" value="KUNITZ-TYPE PROTEASE INHIBITOR-RELATED"/>
    <property type="match status" value="1"/>
</dbReference>
<dbReference type="PRINTS" id="PR00759">
    <property type="entry name" value="BASICPTASE"/>
</dbReference>
<dbReference type="PANTHER" id="PTHR10083:SF374">
    <property type="entry name" value="BPTI_KUNITZ INHIBITOR DOMAIN-CONTAINING PROTEIN"/>
    <property type="match status" value="1"/>
</dbReference>
<evidence type="ECO:0000313" key="6">
    <source>
        <dbReference type="EMBL" id="KAK6748498.1"/>
    </source>
</evidence>
<dbReference type="Proteomes" id="UP001303046">
    <property type="component" value="Unassembled WGS sequence"/>
</dbReference>
<feature type="signal peptide" evidence="4">
    <location>
        <begin position="1"/>
        <end position="19"/>
    </location>
</feature>
<dbReference type="CDD" id="cd00109">
    <property type="entry name" value="Kunitz-type"/>
    <property type="match status" value="1"/>
</dbReference>
<gene>
    <name evidence="6" type="primary">Necator_chrIV.g14533</name>
    <name evidence="6" type="ORF">RB195_001239</name>
</gene>
<dbReference type="InterPro" id="IPR036880">
    <property type="entry name" value="Kunitz_BPTI_sf"/>
</dbReference>
<evidence type="ECO:0000256" key="3">
    <source>
        <dbReference type="ARBA" id="ARBA00023157"/>
    </source>
</evidence>
<feature type="chain" id="PRO_5046971084" description="BPTI/Kunitz inhibitor domain-containing protein" evidence="4">
    <location>
        <begin position="20"/>
        <end position="86"/>
    </location>
</feature>
<keyword evidence="4" id="KW-0732">Signal</keyword>
<proteinExistence type="predicted"/>
<evidence type="ECO:0000256" key="1">
    <source>
        <dbReference type="ARBA" id="ARBA00022690"/>
    </source>
</evidence>
<comment type="caution">
    <text evidence="6">The sequence shown here is derived from an EMBL/GenBank/DDBJ whole genome shotgun (WGS) entry which is preliminary data.</text>
</comment>
<sequence length="86" mass="9972">MRTLILLLVLLCLVSVATAATRYCEEPLFKGPCDKKLKRYGFDKEKGKCVRFLYGGCGMNHNNFRRLKECNQFCKAEKAYNKKKKT</sequence>
<keyword evidence="7" id="KW-1185">Reference proteome</keyword>
<dbReference type="Pfam" id="PF00014">
    <property type="entry name" value="Kunitz_BPTI"/>
    <property type="match status" value="1"/>
</dbReference>